<protein>
    <submittedName>
        <fullName evidence="1">Uncharacterized protein</fullName>
    </submittedName>
</protein>
<name>L0F6R1_DESDL</name>
<keyword evidence="2" id="KW-1185">Reference proteome</keyword>
<gene>
    <name evidence="1" type="ordered locus">Desdi_1377</name>
</gene>
<accession>L0F6R1</accession>
<sequence length="65" mass="7396">MCASGIVIFPKSNQFSVRTNKTNLNNGGVLSHSFYIGLRNLDRKILMSRLTPRVLNTKNLQRFTL</sequence>
<organism evidence="1 2">
    <name type="scientific">Desulfitobacterium dichloroeliminans (strain LMG P-21439 / DCA1)</name>
    <dbReference type="NCBI Taxonomy" id="871963"/>
    <lineage>
        <taxon>Bacteria</taxon>
        <taxon>Bacillati</taxon>
        <taxon>Bacillota</taxon>
        <taxon>Clostridia</taxon>
        <taxon>Eubacteriales</taxon>
        <taxon>Desulfitobacteriaceae</taxon>
        <taxon>Desulfitobacterium</taxon>
    </lineage>
</organism>
<proteinExistence type="predicted"/>
<dbReference type="KEGG" id="ddl:Desdi_1377"/>
<dbReference type="STRING" id="871963.Desdi_1377"/>
<dbReference type="HOGENOM" id="CLU_2842587_0_0_9"/>
<reference evidence="2" key="1">
    <citation type="submission" date="2012-02" db="EMBL/GenBank/DDBJ databases">
        <title>Complete sequence of Desulfitobacterium dichloroeliminans LMG P-21439.</title>
        <authorList>
            <person name="Lucas S."/>
            <person name="Han J."/>
            <person name="Lapidus A."/>
            <person name="Cheng J.-F."/>
            <person name="Goodwin L."/>
            <person name="Pitluck S."/>
            <person name="Peters L."/>
            <person name="Ovchinnikova G."/>
            <person name="Teshima H."/>
            <person name="Detter J.C."/>
            <person name="Han C."/>
            <person name="Tapia R."/>
            <person name="Land M."/>
            <person name="Hauser L."/>
            <person name="Kyrpides N."/>
            <person name="Ivanova N."/>
            <person name="Pagani I."/>
            <person name="Kruse T."/>
            <person name="de Vos W.M."/>
            <person name="Boon N."/>
            <person name="Smidt H."/>
            <person name="Woyke T."/>
        </authorList>
    </citation>
    <scope>NUCLEOTIDE SEQUENCE [LARGE SCALE GENOMIC DNA]</scope>
    <source>
        <strain evidence="2">LMG P-21439 / DCA1</strain>
    </source>
</reference>
<dbReference type="AlphaFoldDB" id="L0F6R1"/>
<dbReference type="EMBL" id="CP003344">
    <property type="protein sequence ID" value="AGA68882.1"/>
    <property type="molecule type" value="Genomic_DNA"/>
</dbReference>
<evidence type="ECO:0000313" key="2">
    <source>
        <dbReference type="Proteomes" id="UP000010797"/>
    </source>
</evidence>
<dbReference type="Proteomes" id="UP000010797">
    <property type="component" value="Chromosome"/>
</dbReference>
<evidence type="ECO:0000313" key="1">
    <source>
        <dbReference type="EMBL" id="AGA68882.1"/>
    </source>
</evidence>